<evidence type="ECO:0000313" key="1">
    <source>
        <dbReference type="EMBL" id="MEK0188127.1"/>
    </source>
</evidence>
<accession>A0ABU8YUH4</accession>
<dbReference type="InterPro" id="IPR014919">
    <property type="entry name" value="XisH"/>
</dbReference>
<evidence type="ECO:0000313" key="2">
    <source>
        <dbReference type="Proteomes" id="UP001384579"/>
    </source>
</evidence>
<dbReference type="RefSeq" id="WP_340519260.1">
    <property type="nucleotide sequence ID" value="NZ_JBBLXS010000522.1"/>
</dbReference>
<dbReference type="InterPro" id="IPR011335">
    <property type="entry name" value="Restrct_endonuc-II-like"/>
</dbReference>
<sequence>MPAKDVFHDTVKTALQKDGWIVIREKFRVQVDDEGLAMFIDLTAEKLISAEKAGRKIAVEVKSFRERSDFYQFHAALGQFLNCRSALRDIMPDLIVYLAVPLETYDELFRLKFIQGRVEEYDIKLIIFRPDSEEIVLWRN</sequence>
<proteinExistence type="predicted"/>
<comment type="caution">
    <text evidence="1">The sequence shown here is derived from an EMBL/GenBank/DDBJ whole genome shotgun (WGS) entry which is preliminary data.</text>
</comment>
<dbReference type="Proteomes" id="UP001384579">
    <property type="component" value="Unassembled WGS sequence"/>
</dbReference>
<dbReference type="CDD" id="cd22366">
    <property type="entry name" value="XisH-like"/>
    <property type="match status" value="1"/>
</dbReference>
<dbReference type="Pfam" id="PF08814">
    <property type="entry name" value="XisH"/>
    <property type="match status" value="1"/>
</dbReference>
<protein>
    <submittedName>
        <fullName evidence="1">Element excision factor XisH family protein</fullName>
    </submittedName>
</protein>
<dbReference type="Gene3D" id="3.40.1350.10">
    <property type="match status" value="1"/>
</dbReference>
<name>A0ABU8YUH4_9CYAN</name>
<gene>
    <name evidence="1" type="ORF">WMG39_25280</name>
</gene>
<organism evidence="1 2">
    <name type="scientific">Microcoleus anatoxicus PTRS2</name>
    <dbReference type="NCBI Taxonomy" id="2705321"/>
    <lineage>
        <taxon>Bacteria</taxon>
        <taxon>Bacillati</taxon>
        <taxon>Cyanobacteriota</taxon>
        <taxon>Cyanophyceae</taxon>
        <taxon>Oscillatoriophycideae</taxon>
        <taxon>Oscillatoriales</taxon>
        <taxon>Microcoleaceae</taxon>
        <taxon>Microcoleus</taxon>
        <taxon>Microcoleus anatoxicus</taxon>
    </lineage>
</organism>
<keyword evidence="2" id="KW-1185">Reference proteome</keyword>
<dbReference type="SUPFAM" id="SSF52980">
    <property type="entry name" value="Restriction endonuclease-like"/>
    <property type="match status" value="1"/>
</dbReference>
<dbReference type="InterPro" id="IPR011856">
    <property type="entry name" value="tRNA_endonuc-like_dom_sf"/>
</dbReference>
<dbReference type="EMBL" id="JBBLXS010000522">
    <property type="protein sequence ID" value="MEK0188127.1"/>
    <property type="molecule type" value="Genomic_DNA"/>
</dbReference>
<reference evidence="1 2" key="1">
    <citation type="journal article" date="2020" name="Harmful Algae">
        <title>Molecular and morphological characterization of a novel dihydroanatoxin-a producing Microcoleus species (cyanobacteria) from the Russian River, California, USA.</title>
        <authorList>
            <person name="Conklin K.Y."/>
            <person name="Stancheva R."/>
            <person name="Otten T.G."/>
            <person name="Fadness R."/>
            <person name="Boyer G.L."/>
            <person name="Read B."/>
            <person name="Zhang X."/>
            <person name="Sheath R.G."/>
        </authorList>
    </citation>
    <scope>NUCLEOTIDE SEQUENCE [LARGE SCALE GENOMIC DNA]</scope>
    <source>
        <strain evidence="1 2">PTRS2</strain>
    </source>
</reference>